<name>A0A256SSI4_LIMRT</name>
<dbReference type="InterPro" id="IPR004465">
    <property type="entry name" value="RNR_NrdI"/>
</dbReference>
<reference evidence="1 2" key="2">
    <citation type="submission" date="2017-09" db="EMBL/GenBank/DDBJ databases">
        <title>Tripartite evolution among Lactobacillus johnsonii, Lactobacillus taiwanensis, Lactobacillus reuteri and their rodent host.</title>
        <authorList>
            <person name="Wang T."/>
            <person name="Knowles S."/>
            <person name="Cheng C."/>
        </authorList>
    </citation>
    <scope>NUCLEOTIDE SEQUENCE [LARGE SCALE GENOMIC DNA]</scope>
    <source>
        <strain evidence="1 2">114h</strain>
    </source>
</reference>
<dbReference type="Pfam" id="PF07972">
    <property type="entry name" value="Flavodoxin_NdrI"/>
    <property type="match status" value="1"/>
</dbReference>
<dbReference type="PANTHER" id="PTHR37297:SF1">
    <property type="entry name" value="PROTEIN NRDI"/>
    <property type="match status" value="1"/>
</dbReference>
<dbReference type="Proteomes" id="UP000215747">
    <property type="component" value="Unassembled WGS sequence"/>
</dbReference>
<evidence type="ECO:0000313" key="2">
    <source>
        <dbReference type="Proteomes" id="UP000215747"/>
    </source>
</evidence>
<dbReference type="InterPro" id="IPR029039">
    <property type="entry name" value="Flavoprotein-like_sf"/>
</dbReference>
<dbReference type="RefSeq" id="WP_094508855.1">
    <property type="nucleotide sequence ID" value="NZ_JANKBC010000003.1"/>
</dbReference>
<proteinExistence type="predicted"/>
<accession>A0A256SSI4</accession>
<evidence type="ECO:0008006" key="3">
    <source>
        <dbReference type="Google" id="ProtNLM"/>
    </source>
</evidence>
<dbReference type="Gene3D" id="3.40.50.360">
    <property type="match status" value="1"/>
</dbReference>
<reference evidence="2" key="1">
    <citation type="submission" date="2017-05" db="EMBL/GenBank/DDBJ databases">
        <authorList>
            <person name="Lin X.B."/>
            <person name="Stothard P."/>
            <person name="Tasseva G."/>
            <person name="Walter J."/>
        </authorList>
    </citation>
    <scope>NUCLEOTIDE SEQUENCE [LARGE SCALE GENOMIC DNA]</scope>
    <source>
        <strain evidence="2">114h</strain>
    </source>
</reference>
<dbReference type="PANTHER" id="PTHR37297">
    <property type="entry name" value="PROTEIN NRDI"/>
    <property type="match status" value="1"/>
</dbReference>
<dbReference type="EMBL" id="NGPL01000021">
    <property type="protein sequence ID" value="OYS69822.1"/>
    <property type="molecule type" value="Genomic_DNA"/>
</dbReference>
<dbReference type="AlphaFoldDB" id="A0A256SSI4"/>
<comment type="caution">
    <text evidence="1">The sequence shown here is derived from an EMBL/GenBank/DDBJ whole genome shotgun (WGS) entry which is preliminary data.</text>
</comment>
<dbReference type="SUPFAM" id="SSF52218">
    <property type="entry name" value="Flavoproteins"/>
    <property type="match status" value="1"/>
</dbReference>
<organism evidence="1 2">
    <name type="scientific">Limosilactobacillus reuteri</name>
    <name type="common">Lactobacillus reuteri</name>
    <dbReference type="NCBI Taxonomy" id="1598"/>
    <lineage>
        <taxon>Bacteria</taxon>
        <taxon>Bacillati</taxon>
        <taxon>Bacillota</taxon>
        <taxon>Bacilli</taxon>
        <taxon>Lactobacillales</taxon>
        <taxon>Lactobacillaceae</taxon>
        <taxon>Limosilactobacillus</taxon>
    </lineage>
</organism>
<evidence type="ECO:0000313" key="1">
    <source>
        <dbReference type="EMBL" id="OYS69822.1"/>
    </source>
</evidence>
<sequence length="151" mass="17361">MHVHVIYMSISGNVRRFVERLQQYALQQHCINEDSPLISLSEIRKDTSPIELRSNFFVILPTYTVTFAQHWIEILTTPMHHHLKAHNNYEKCLGFIGAGDASSGMYATTARAYANHYKIPFLTAFESRGTESDVERIYALIKLQVIQKVYG</sequence>
<gene>
    <name evidence="1" type="ORF">CBF96_03870</name>
</gene>
<protein>
    <recommendedName>
        <fullName evidence="3">NrdI family protein</fullName>
    </recommendedName>
</protein>
<dbReference type="GO" id="GO:0010181">
    <property type="term" value="F:FMN binding"/>
    <property type="evidence" value="ECO:0007669"/>
    <property type="project" value="InterPro"/>
</dbReference>